<dbReference type="Pfam" id="PF00550">
    <property type="entry name" value="PP-binding"/>
    <property type="match status" value="1"/>
</dbReference>
<organism evidence="2 3">
    <name type="scientific">Actinomadura chibensis</name>
    <dbReference type="NCBI Taxonomy" id="392828"/>
    <lineage>
        <taxon>Bacteria</taxon>
        <taxon>Bacillati</taxon>
        <taxon>Actinomycetota</taxon>
        <taxon>Actinomycetes</taxon>
        <taxon>Streptosporangiales</taxon>
        <taxon>Thermomonosporaceae</taxon>
        <taxon>Actinomadura</taxon>
    </lineage>
</organism>
<accession>A0A5D0NWG8</accession>
<sequence length="92" mass="9635">MNQAELTELVARAIENTTGRPSAGLDPDTTIREAGVSSIDLLRFVTSLEELLCRDIPEEHLTAASFATVGSTVDILRAIDAAPPADGADGGR</sequence>
<dbReference type="AlphaFoldDB" id="A0A5D0NWG8"/>
<name>A0A5D0NWG8_9ACTN</name>
<comment type="caution">
    <text evidence="2">The sequence shown here is derived from an EMBL/GenBank/DDBJ whole genome shotgun (WGS) entry which is preliminary data.</text>
</comment>
<evidence type="ECO:0000259" key="1">
    <source>
        <dbReference type="PROSITE" id="PS50075"/>
    </source>
</evidence>
<dbReference type="RefSeq" id="WP_067889062.1">
    <property type="nucleotide sequence ID" value="NZ_VSFG01000001.1"/>
</dbReference>
<dbReference type="Gene3D" id="1.10.1200.10">
    <property type="entry name" value="ACP-like"/>
    <property type="match status" value="1"/>
</dbReference>
<evidence type="ECO:0000313" key="3">
    <source>
        <dbReference type="Proteomes" id="UP000323380"/>
    </source>
</evidence>
<evidence type="ECO:0000313" key="2">
    <source>
        <dbReference type="EMBL" id="TYB48534.1"/>
    </source>
</evidence>
<gene>
    <name evidence="2" type="ORF">FXF69_04930</name>
</gene>
<dbReference type="PROSITE" id="PS50075">
    <property type="entry name" value="CARRIER"/>
    <property type="match status" value="1"/>
</dbReference>
<dbReference type="InterPro" id="IPR009081">
    <property type="entry name" value="PP-bd_ACP"/>
</dbReference>
<dbReference type="STRING" id="1220554.GCA_001552135_02288"/>
<feature type="domain" description="Carrier" evidence="1">
    <location>
        <begin position="4"/>
        <end position="80"/>
    </location>
</feature>
<dbReference type="EMBL" id="VSFG01000001">
    <property type="protein sequence ID" value="TYB48534.1"/>
    <property type="molecule type" value="Genomic_DNA"/>
</dbReference>
<dbReference type="Proteomes" id="UP000323380">
    <property type="component" value="Unassembled WGS sequence"/>
</dbReference>
<dbReference type="SUPFAM" id="SSF47336">
    <property type="entry name" value="ACP-like"/>
    <property type="match status" value="1"/>
</dbReference>
<keyword evidence="3" id="KW-1185">Reference proteome</keyword>
<protein>
    <submittedName>
        <fullName evidence="2">Acyl carrier protein</fullName>
    </submittedName>
</protein>
<dbReference type="InterPro" id="IPR036736">
    <property type="entry name" value="ACP-like_sf"/>
</dbReference>
<proteinExistence type="predicted"/>
<reference evidence="2 3" key="1">
    <citation type="submission" date="2019-08" db="EMBL/GenBank/DDBJ databases">
        <title>Actinomadura sp. nov. CYP1-5 isolated from mountain soil.</title>
        <authorList>
            <person name="Songsumanus A."/>
            <person name="Kuncharoen N."/>
            <person name="Kudo T."/>
            <person name="Yuki M."/>
            <person name="Igarashi Y."/>
            <person name="Tanasupawat S."/>
        </authorList>
    </citation>
    <scope>NUCLEOTIDE SEQUENCE [LARGE SCALE GENOMIC DNA]</scope>
    <source>
        <strain evidence="2 3">JCM 14158</strain>
    </source>
</reference>